<evidence type="ECO:0000313" key="10">
    <source>
        <dbReference type="Proteomes" id="UP000192247"/>
    </source>
</evidence>
<feature type="compositionally biased region" description="Basic and acidic residues" evidence="6">
    <location>
        <begin position="1074"/>
        <end position="1086"/>
    </location>
</feature>
<gene>
    <name evidence="9" type="ORF">BIW11_09234</name>
</gene>
<keyword evidence="2 7" id="KW-0732">Signal</keyword>
<sequence length="1406" mass="156925">MAMGRLGLRAFLVGFGLLAHASAYVQATPITTESANAKAVDRTRHKLQRQLLGVHDGSGGLYSQFRDTDGFVVGSGYDPSTGVYVHDYGQDGIRALGDSLVITDSAYPINFQQETLHSISQQGHHHYGRDNQHGTAGRYRDHEGHGGVHAASGRDDTEHNALEGHHHDDGRHHHHPVQHSEYQNEHSEVPITGPAYHHKEQPTAQQGKHIPQERSSEHSHNDNPGPQQFFHRGSSRIPIAPRSGALYCQKEGLYRHPNDCSKFYRCISGRDLYLEAVQFDCAPGLAFDETSASCTWPDNVPACARFSALPSERYPALNNHPLKSPDILPRARPTGNQSPRWPTVELPQSASQPGPNQNPVEMFDRNPVYPTTDVGEDPRCVHDGLIPAPPCTRRFYRCESLPNGAFRLHKYTCYDGMVFDPAIPGCIEVVHYPECQGHIHPPSTTPRSIPSPTTRAPELLPPATTMRPSPNVIDPSLIIPGKKVINDCGPEFEGDRCTPFYKCRDSSRRSRAFRFECPQDLVFDPQTQECAYPSEVEGCQAFILDKPSGNGIPSTGKTFDVDESKVVSFPCSSPGFYKVANNCSRFIRCFTVSNDSLVLRAASFDCPRGLAFDEVAGACNHASLVSNCRDDVIQHSNDILTMKCEFDPVYQDFCTPFYRCSDDSQRVIRFSCPKDLVYDVKIQKCNYPYNVKECRTAPPPKNDLIPAGGFCTGNGFIRSSTNCSLFYRCTRINNHTEEFATHLFSCPPGLVFDYTIDACNYDYVVTDCGYPLEAKKTAASLPDLDVPTSMNKAQRPSNGEMPAEERSSFDKRRPSTSGANGGVSSAFAFVPGTNRLLPTLPPAIDVVPPRRRPAQTVIVPRPSGEEGQSSSSGFGFRPGSAVTESVSSESPNSEIDESFLVTSASQMPGDDYPCLQEGFFRDIDHCQIFHRCVRTDDPRRPLVAHRFKCKEGLVFDDALKNCNYEAMVSECGQQDVFVTRPPRQPTSPARRPISVPATELPSLVTERAGLRSTTPLPKPHKPTFAWRPGTITPPKRRRRPSTHRPQTTPEPEMPILPEIVEPVQSPKMPAPTDSADKRGFNFKDNMRPTLPLAPSRPARPPTQTSAPVRPRPSTRPSEHVQPTRPPMRRLAQPPGRPLEQEFVVAEDEVIIENRIVQDTRNDENEVEIPVSFKCNPEVFYKKSTRFCTPFYRCTRTIILVSGNKQREIIDTYRYGCPNGLMFNRELNTCDYPSNMADCEHPDPDEILPAPAVGYKSSVPCSREGFFGHPNQCKRYYRCVQVSRQRFFTYDYECPRGFVFNPEKGNCGYPDQVQGFCKAPAAAVNASRCVSIGLERSTSECSQFYRCAQPLQGFEPQALPLACPRELVLIEGSCQWPDRRDVCYREDDHRRIRLLGNDRSNNATKVK</sequence>
<dbReference type="InterPro" id="IPR036508">
    <property type="entry name" value="Chitin-bd_dom_sf"/>
</dbReference>
<dbReference type="PANTHER" id="PTHR23301">
    <property type="entry name" value="CHITIN BINDING PERITROPHIN-A"/>
    <property type="match status" value="1"/>
</dbReference>
<dbReference type="GO" id="GO:0005576">
    <property type="term" value="C:extracellular region"/>
    <property type="evidence" value="ECO:0007669"/>
    <property type="project" value="InterPro"/>
</dbReference>
<dbReference type="Gene3D" id="2.170.140.10">
    <property type="entry name" value="Chitin binding domain"/>
    <property type="match status" value="8"/>
</dbReference>
<feature type="domain" description="Chitin-binding type-2" evidence="8">
    <location>
        <begin position="568"/>
        <end position="630"/>
    </location>
</feature>
<feature type="region of interest" description="Disordered" evidence="6">
    <location>
        <begin position="840"/>
        <end position="894"/>
    </location>
</feature>
<dbReference type="STRING" id="418985.A0A1V9XLC4"/>
<feature type="domain" description="Chitin-binding type-2" evidence="8">
    <location>
        <begin position="911"/>
        <end position="973"/>
    </location>
</feature>
<feature type="region of interest" description="Disordered" evidence="6">
    <location>
        <begin position="441"/>
        <end position="472"/>
    </location>
</feature>
<dbReference type="InterPro" id="IPR051940">
    <property type="entry name" value="Chitin_bind-dev_reg"/>
</dbReference>
<evidence type="ECO:0000256" key="5">
    <source>
        <dbReference type="ARBA" id="ARBA00023180"/>
    </source>
</evidence>
<reference evidence="9 10" key="1">
    <citation type="journal article" date="2017" name="Gigascience">
        <title>Draft genome of the honey bee ectoparasitic mite, Tropilaelaps mercedesae, is shaped by the parasitic life history.</title>
        <authorList>
            <person name="Dong X."/>
            <person name="Armstrong S.D."/>
            <person name="Xia D."/>
            <person name="Makepeace B.L."/>
            <person name="Darby A.C."/>
            <person name="Kadowaki T."/>
        </authorList>
    </citation>
    <scope>NUCLEOTIDE SEQUENCE [LARGE SCALE GENOMIC DNA]</scope>
    <source>
        <strain evidence="9">Wuxi-XJTLU</strain>
    </source>
</reference>
<keyword evidence="3" id="KW-0677">Repeat</keyword>
<feature type="compositionally biased region" description="Basic and acidic residues" evidence="6">
    <location>
        <begin position="210"/>
        <end position="221"/>
    </location>
</feature>
<keyword evidence="5" id="KW-0325">Glycoprotein</keyword>
<evidence type="ECO:0000256" key="1">
    <source>
        <dbReference type="ARBA" id="ARBA00022669"/>
    </source>
</evidence>
<dbReference type="Pfam" id="PF01607">
    <property type="entry name" value="CBM_14"/>
    <property type="match status" value="8"/>
</dbReference>
<evidence type="ECO:0000256" key="6">
    <source>
        <dbReference type="SAM" id="MobiDB-lite"/>
    </source>
</evidence>
<feature type="compositionally biased region" description="Polar residues" evidence="6">
    <location>
        <begin position="788"/>
        <end position="797"/>
    </location>
</feature>
<evidence type="ECO:0000259" key="8">
    <source>
        <dbReference type="PROSITE" id="PS50940"/>
    </source>
</evidence>
<dbReference type="Proteomes" id="UP000192247">
    <property type="component" value="Unassembled WGS sequence"/>
</dbReference>
<feature type="region of interest" description="Disordered" evidence="6">
    <location>
        <begin position="118"/>
        <end position="234"/>
    </location>
</feature>
<protein>
    <recommendedName>
        <fullName evidence="8">Chitin-binding type-2 domain-containing protein</fullName>
    </recommendedName>
</protein>
<dbReference type="InParanoid" id="A0A1V9XLC4"/>
<feature type="compositionally biased region" description="Polar residues" evidence="6">
    <location>
        <begin position="334"/>
        <end position="359"/>
    </location>
</feature>
<feature type="domain" description="Chitin-binding type-2" evidence="8">
    <location>
        <begin position="708"/>
        <end position="770"/>
    </location>
</feature>
<feature type="domain" description="Chitin-binding type-2" evidence="8">
    <location>
        <begin position="485"/>
        <end position="541"/>
    </location>
</feature>
<feature type="compositionally biased region" description="Basic and acidic residues" evidence="6">
    <location>
        <begin position="803"/>
        <end position="813"/>
    </location>
</feature>
<dbReference type="OrthoDB" id="6020543at2759"/>
<feature type="region of interest" description="Disordered" evidence="6">
    <location>
        <begin position="783"/>
        <end position="823"/>
    </location>
</feature>
<dbReference type="SUPFAM" id="SSF57625">
    <property type="entry name" value="Invertebrate chitin-binding proteins"/>
    <property type="match status" value="9"/>
</dbReference>
<dbReference type="GO" id="GO:0008061">
    <property type="term" value="F:chitin binding"/>
    <property type="evidence" value="ECO:0007669"/>
    <property type="project" value="UniProtKB-KW"/>
</dbReference>
<keyword evidence="1" id="KW-0147">Chitin-binding</keyword>
<evidence type="ECO:0000313" key="9">
    <source>
        <dbReference type="EMBL" id="OQR74193.1"/>
    </source>
</evidence>
<organism evidence="9 10">
    <name type="scientific">Tropilaelaps mercedesae</name>
    <dbReference type="NCBI Taxonomy" id="418985"/>
    <lineage>
        <taxon>Eukaryota</taxon>
        <taxon>Metazoa</taxon>
        <taxon>Ecdysozoa</taxon>
        <taxon>Arthropoda</taxon>
        <taxon>Chelicerata</taxon>
        <taxon>Arachnida</taxon>
        <taxon>Acari</taxon>
        <taxon>Parasitiformes</taxon>
        <taxon>Mesostigmata</taxon>
        <taxon>Gamasina</taxon>
        <taxon>Dermanyssoidea</taxon>
        <taxon>Laelapidae</taxon>
        <taxon>Tropilaelaps</taxon>
    </lineage>
</organism>
<evidence type="ECO:0000256" key="2">
    <source>
        <dbReference type="ARBA" id="ARBA00022729"/>
    </source>
</evidence>
<dbReference type="EMBL" id="MNPL01008526">
    <property type="protein sequence ID" value="OQR74193.1"/>
    <property type="molecule type" value="Genomic_DNA"/>
</dbReference>
<keyword evidence="10" id="KW-1185">Reference proteome</keyword>
<feature type="region of interest" description="Disordered" evidence="6">
    <location>
        <begin position="320"/>
        <end position="362"/>
    </location>
</feature>
<feature type="compositionally biased region" description="Polar residues" evidence="6">
    <location>
        <begin position="882"/>
        <end position="893"/>
    </location>
</feature>
<feature type="chain" id="PRO_5012845380" description="Chitin-binding type-2 domain-containing protein" evidence="7">
    <location>
        <begin position="28"/>
        <end position="1406"/>
    </location>
</feature>
<dbReference type="SMART" id="SM00494">
    <property type="entry name" value="ChtBD2"/>
    <property type="match status" value="9"/>
</dbReference>
<feature type="domain" description="Chitin-binding type-2" evidence="8">
    <location>
        <begin position="1171"/>
        <end position="1240"/>
    </location>
</feature>
<feature type="compositionally biased region" description="Low complexity" evidence="6">
    <location>
        <begin position="861"/>
        <end position="880"/>
    </location>
</feature>
<dbReference type="InterPro" id="IPR002557">
    <property type="entry name" value="Chitin-bd_dom"/>
</dbReference>
<comment type="caution">
    <text evidence="9">The sequence shown here is derived from an EMBL/GenBank/DDBJ whole genome shotgun (WGS) entry which is preliminary data.</text>
</comment>
<feature type="domain" description="Chitin-binding type-2" evidence="8">
    <location>
        <begin position="641"/>
        <end position="696"/>
    </location>
</feature>
<evidence type="ECO:0000256" key="7">
    <source>
        <dbReference type="SAM" id="SignalP"/>
    </source>
</evidence>
<evidence type="ECO:0000256" key="3">
    <source>
        <dbReference type="ARBA" id="ARBA00022737"/>
    </source>
</evidence>
<feature type="domain" description="Chitin-binding type-2" evidence="8">
    <location>
        <begin position="245"/>
        <end position="305"/>
    </location>
</feature>
<keyword evidence="4" id="KW-1015">Disulfide bond</keyword>
<accession>A0A1V9XLC4</accession>
<feature type="domain" description="Chitin-binding type-2" evidence="8">
    <location>
        <begin position="1257"/>
        <end position="1318"/>
    </location>
</feature>
<proteinExistence type="predicted"/>
<feature type="region of interest" description="Disordered" evidence="6">
    <location>
        <begin position="1008"/>
        <end position="1136"/>
    </location>
</feature>
<feature type="compositionally biased region" description="Basic and acidic residues" evidence="6">
    <location>
        <begin position="128"/>
        <end position="171"/>
    </location>
</feature>
<dbReference type="FunCoup" id="A0A1V9XLC4">
    <property type="interactions" value="25"/>
</dbReference>
<dbReference type="PANTHER" id="PTHR23301:SF0">
    <property type="entry name" value="CHITIN-BINDING TYPE-2 DOMAIN-CONTAINING PROTEIN-RELATED"/>
    <property type="match status" value="1"/>
</dbReference>
<evidence type="ECO:0000256" key="4">
    <source>
        <dbReference type="ARBA" id="ARBA00023157"/>
    </source>
</evidence>
<feature type="compositionally biased region" description="Low complexity" evidence="6">
    <location>
        <begin position="441"/>
        <end position="457"/>
    </location>
</feature>
<dbReference type="PROSITE" id="PS50940">
    <property type="entry name" value="CHIT_BIND_II"/>
    <property type="match status" value="8"/>
</dbReference>
<name>A0A1V9XLC4_9ACAR</name>
<feature type="signal peptide" evidence="7">
    <location>
        <begin position="1"/>
        <end position="27"/>
    </location>
</feature>